<name>A0A099LV58_9VIBR</name>
<keyword evidence="7" id="KW-1185">Reference proteome</keyword>
<evidence type="ECO:0000313" key="7">
    <source>
        <dbReference type="Proteomes" id="UP000029994"/>
    </source>
</evidence>
<evidence type="ECO:0000256" key="1">
    <source>
        <dbReference type="ARBA" id="ARBA00009437"/>
    </source>
</evidence>
<dbReference type="GO" id="GO:0006351">
    <property type="term" value="P:DNA-templated transcription"/>
    <property type="evidence" value="ECO:0007669"/>
    <property type="project" value="TreeGrafter"/>
</dbReference>
<dbReference type="InterPro" id="IPR036390">
    <property type="entry name" value="WH_DNA-bd_sf"/>
</dbReference>
<proteinExistence type="inferred from homology"/>
<dbReference type="Pfam" id="PF00126">
    <property type="entry name" value="HTH_1"/>
    <property type="match status" value="1"/>
</dbReference>
<comment type="caution">
    <text evidence="6">The sequence shown here is derived from an EMBL/GenBank/DDBJ whole genome shotgun (WGS) entry which is preliminary data.</text>
</comment>
<protein>
    <submittedName>
        <fullName evidence="6">LysR family transcriptional regulator</fullName>
    </submittedName>
</protein>
<dbReference type="Pfam" id="PF03466">
    <property type="entry name" value="LysR_substrate"/>
    <property type="match status" value="1"/>
</dbReference>
<dbReference type="InterPro" id="IPR058163">
    <property type="entry name" value="LysR-type_TF_proteobact-type"/>
</dbReference>
<dbReference type="STRING" id="29495.EA26_09650"/>
<accession>A0A099LV58</accession>
<dbReference type="Proteomes" id="UP000029994">
    <property type="component" value="Unassembled WGS sequence"/>
</dbReference>
<keyword evidence="2" id="KW-0805">Transcription regulation</keyword>
<gene>
    <name evidence="6" type="ORF">EA26_09650</name>
</gene>
<organism evidence="6 7">
    <name type="scientific">Vibrio navarrensis</name>
    <dbReference type="NCBI Taxonomy" id="29495"/>
    <lineage>
        <taxon>Bacteria</taxon>
        <taxon>Pseudomonadati</taxon>
        <taxon>Pseudomonadota</taxon>
        <taxon>Gammaproteobacteria</taxon>
        <taxon>Vibrionales</taxon>
        <taxon>Vibrionaceae</taxon>
        <taxon>Vibrio</taxon>
    </lineage>
</organism>
<evidence type="ECO:0000313" key="6">
    <source>
        <dbReference type="EMBL" id="KGK11559.1"/>
    </source>
</evidence>
<dbReference type="SUPFAM" id="SSF53850">
    <property type="entry name" value="Periplasmic binding protein-like II"/>
    <property type="match status" value="1"/>
</dbReference>
<dbReference type="GO" id="GO:0003700">
    <property type="term" value="F:DNA-binding transcription factor activity"/>
    <property type="evidence" value="ECO:0007669"/>
    <property type="project" value="InterPro"/>
</dbReference>
<dbReference type="PROSITE" id="PS50931">
    <property type="entry name" value="HTH_LYSR"/>
    <property type="match status" value="1"/>
</dbReference>
<keyword evidence="3" id="KW-0238">DNA-binding</keyword>
<dbReference type="AlphaFoldDB" id="A0A099LV58"/>
<dbReference type="eggNOG" id="COG0583">
    <property type="taxonomic scope" value="Bacteria"/>
</dbReference>
<feature type="domain" description="HTH lysR-type" evidence="5">
    <location>
        <begin position="1"/>
        <end position="59"/>
    </location>
</feature>
<dbReference type="PANTHER" id="PTHR30537:SF35">
    <property type="entry name" value="TRANSCRIPTIONAL REGULATORY PROTEIN"/>
    <property type="match status" value="1"/>
</dbReference>
<dbReference type="InterPro" id="IPR005119">
    <property type="entry name" value="LysR_subst-bd"/>
</dbReference>
<dbReference type="EMBL" id="JMCG01000001">
    <property type="protein sequence ID" value="KGK11559.1"/>
    <property type="molecule type" value="Genomic_DNA"/>
</dbReference>
<dbReference type="Gene3D" id="3.40.190.290">
    <property type="match status" value="1"/>
</dbReference>
<dbReference type="PANTHER" id="PTHR30537">
    <property type="entry name" value="HTH-TYPE TRANSCRIPTIONAL REGULATOR"/>
    <property type="match status" value="1"/>
</dbReference>
<reference evidence="6 7" key="1">
    <citation type="submission" date="2014-04" db="EMBL/GenBank/DDBJ databases">
        <title>Genome sequencing of Vibrio navarrensis strains.</title>
        <authorList>
            <person name="Gladney L.M."/>
            <person name="Katz L.S."/>
            <person name="Marino-Ramirez L."/>
            <person name="Jordan I.K."/>
        </authorList>
    </citation>
    <scope>NUCLEOTIDE SEQUENCE [LARGE SCALE GENOMIC DNA]</scope>
    <source>
        <strain evidence="6 7">ATCC 51183</strain>
    </source>
</reference>
<dbReference type="InterPro" id="IPR036388">
    <property type="entry name" value="WH-like_DNA-bd_sf"/>
</dbReference>
<dbReference type="InterPro" id="IPR000847">
    <property type="entry name" value="LysR_HTH_N"/>
</dbReference>
<dbReference type="RefSeq" id="WP_052079693.1">
    <property type="nucleotide sequence ID" value="NZ_CP061844.1"/>
</dbReference>
<comment type="similarity">
    <text evidence="1">Belongs to the LysR transcriptional regulatory family.</text>
</comment>
<dbReference type="GeneID" id="43683448"/>
<dbReference type="Gene3D" id="1.10.10.10">
    <property type="entry name" value="Winged helix-like DNA-binding domain superfamily/Winged helix DNA-binding domain"/>
    <property type="match status" value="1"/>
</dbReference>
<dbReference type="GO" id="GO:0043565">
    <property type="term" value="F:sequence-specific DNA binding"/>
    <property type="evidence" value="ECO:0007669"/>
    <property type="project" value="TreeGrafter"/>
</dbReference>
<evidence type="ECO:0000256" key="2">
    <source>
        <dbReference type="ARBA" id="ARBA00023015"/>
    </source>
</evidence>
<sequence>MDKLEAIKSFIEVANCRSFTQAAEALNLSRLQVSRHIQEMEAWLQQRLLHRTTRKVSLTDAGEQAYVRCQRILDEAAALQVEALSRAQALSGLIRVSAPIGFSQHLLIDAVCAFTQLHPQVTVDILASDKFSQLVDERVDVALRYTNQPDESLIARKLMAIDTVICASEEYLQRHSPIEQPQDLRQHNCLVHLSSVLWRFVADNQVTEVKVKGSIRANDMGTLLGAAKAGHGIVRLPCDLANPLLQQGELQVVLRDYHVPGSSLWAVYLSRSYQTPVVRQFIDFIAQRWGEDAQRWQVPSECQRHGEECRNGGH</sequence>
<dbReference type="CDD" id="cd08422">
    <property type="entry name" value="PBP2_CrgA_like"/>
    <property type="match status" value="1"/>
</dbReference>
<keyword evidence="4" id="KW-0804">Transcription</keyword>
<dbReference type="FunFam" id="1.10.10.10:FF:000001">
    <property type="entry name" value="LysR family transcriptional regulator"/>
    <property type="match status" value="1"/>
</dbReference>
<evidence type="ECO:0000259" key="5">
    <source>
        <dbReference type="PROSITE" id="PS50931"/>
    </source>
</evidence>
<evidence type="ECO:0000256" key="4">
    <source>
        <dbReference type="ARBA" id="ARBA00023163"/>
    </source>
</evidence>
<dbReference type="SUPFAM" id="SSF46785">
    <property type="entry name" value="Winged helix' DNA-binding domain"/>
    <property type="match status" value="1"/>
</dbReference>
<evidence type="ECO:0000256" key="3">
    <source>
        <dbReference type="ARBA" id="ARBA00023125"/>
    </source>
</evidence>